<accession>A0A5C4SL52</accession>
<dbReference type="Pfam" id="PF13181">
    <property type="entry name" value="TPR_8"/>
    <property type="match status" value="1"/>
</dbReference>
<evidence type="ECO:0000313" key="3">
    <source>
        <dbReference type="Proteomes" id="UP000308713"/>
    </source>
</evidence>
<name>A0A5C4SL52_9FLAO</name>
<sequence length="615" mass="70577">MFNKNCGSKLLRMITRNSLVLYFKNSLSALLVVLFISCQGNYKEQIPVVPDLNNIPESLKNQVIHADDLARKKTTDENLGNLGMVYYASNYYIPAAKCFELANIINPKSWQWLYYKGLLHIELGESALGLKAMKSVVDIQPKVWNAWYQLGEIYRQMDSTEQATDVFKRITSLDAKYTYVRSSNHGSYLPLQVFSKLSLSKVYMMEKANDKAERELQELTRTYKSFGPAYRELGNLYALKGDRIKAEKYKERANDLRVFSLPIDTLKDNLSLMSKSEAFVLKQIDDAMSGSDSKWTNILLQHARKNIPDSKYVLSKVIRQNLAQGTGEQILSLLDRHILLFKDNYKEILQIGIALGDAGFKKESSRYFEEGLSFESNTPNQKSTLAGLFYEKANNKERAVEIMKEVATSNFSDVHILGDALFLMIQTGFTDIAKAYYARLRMLSPNDASVKIYEGINEEKKDNVFKAISLFMQAFNAEPKNKYLIKHLTDLFMTNGMWEDAEDFFRRALSFYPNDSELQMYLGWVLVSYPQDRVADLKEGIEFSERAFYNSRYKTNNRVSAGRNIAVGYYQLKNKEMALQYINQTIGLALKYNIDENYVNGLKNLAEQFSSEMNG</sequence>
<dbReference type="Gene3D" id="1.25.40.10">
    <property type="entry name" value="Tetratricopeptide repeat domain"/>
    <property type="match status" value="2"/>
</dbReference>
<dbReference type="EMBL" id="VDCS01000007">
    <property type="protein sequence ID" value="TNJ44664.1"/>
    <property type="molecule type" value="Genomic_DNA"/>
</dbReference>
<comment type="caution">
    <text evidence="2">The sequence shown here is derived from an EMBL/GenBank/DDBJ whole genome shotgun (WGS) entry which is preliminary data.</text>
</comment>
<dbReference type="AlphaFoldDB" id="A0A5C4SL52"/>
<protein>
    <submittedName>
        <fullName evidence="2">Uncharacterized protein</fullName>
    </submittedName>
</protein>
<keyword evidence="1" id="KW-0802">TPR repeat</keyword>
<gene>
    <name evidence="2" type="ORF">FGF67_08465</name>
</gene>
<reference evidence="2 3" key="1">
    <citation type="submission" date="2019-05" db="EMBL/GenBank/DDBJ databases">
        <title>Tamlana fucoidanivorans sp. nov., isolated from the surface of algae collected from Fujian province in China.</title>
        <authorList>
            <person name="Li J."/>
        </authorList>
    </citation>
    <scope>NUCLEOTIDE SEQUENCE [LARGE SCALE GENOMIC DNA]</scope>
    <source>
        <strain evidence="2 3">CW2-9</strain>
    </source>
</reference>
<feature type="repeat" description="TPR" evidence="1">
    <location>
        <begin position="482"/>
        <end position="515"/>
    </location>
</feature>
<evidence type="ECO:0000313" key="2">
    <source>
        <dbReference type="EMBL" id="TNJ44664.1"/>
    </source>
</evidence>
<dbReference type="SUPFAM" id="SSF48452">
    <property type="entry name" value="TPR-like"/>
    <property type="match status" value="2"/>
</dbReference>
<organism evidence="2 3">
    <name type="scientific">Allotamlana fucoidanivorans</name>
    <dbReference type="NCBI Taxonomy" id="2583814"/>
    <lineage>
        <taxon>Bacteria</taxon>
        <taxon>Pseudomonadati</taxon>
        <taxon>Bacteroidota</taxon>
        <taxon>Flavobacteriia</taxon>
        <taxon>Flavobacteriales</taxon>
        <taxon>Flavobacteriaceae</taxon>
        <taxon>Allotamlana</taxon>
    </lineage>
</organism>
<evidence type="ECO:0000256" key="1">
    <source>
        <dbReference type="PROSITE-ProRule" id="PRU00339"/>
    </source>
</evidence>
<dbReference type="InterPro" id="IPR011990">
    <property type="entry name" value="TPR-like_helical_dom_sf"/>
</dbReference>
<dbReference type="InterPro" id="IPR019734">
    <property type="entry name" value="TPR_rpt"/>
</dbReference>
<keyword evidence="3" id="KW-1185">Reference proteome</keyword>
<dbReference type="PANTHER" id="PTHR12558:SF13">
    <property type="entry name" value="CELL DIVISION CYCLE PROTEIN 27 HOMOLOG"/>
    <property type="match status" value="1"/>
</dbReference>
<dbReference type="Proteomes" id="UP000308713">
    <property type="component" value="Unassembled WGS sequence"/>
</dbReference>
<dbReference type="PANTHER" id="PTHR12558">
    <property type="entry name" value="CELL DIVISION CYCLE 16,23,27"/>
    <property type="match status" value="1"/>
</dbReference>
<feature type="repeat" description="TPR" evidence="1">
    <location>
        <begin position="144"/>
        <end position="177"/>
    </location>
</feature>
<proteinExistence type="predicted"/>
<dbReference type="PROSITE" id="PS50005">
    <property type="entry name" value="TPR"/>
    <property type="match status" value="2"/>
</dbReference>
<dbReference type="SMART" id="SM00028">
    <property type="entry name" value="TPR"/>
    <property type="match status" value="5"/>
</dbReference>
<dbReference type="RefSeq" id="WP_139696712.1">
    <property type="nucleotide sequence ID" value="NZ_CP074074.1"/>
</dbReference>